<dbReference type="AlphaFoldDB" id="A0AAD5UIV5"/>
<reference evidence="9" key="1">
    <citation type="submission" date="2020-05" db="EMBL/GenBank/DDBJ databases">
        <title>Phylogenomic resolution of chytrid fungi.</title>
        <authorList>
            <person name="Stajich J.E."/>
            <person name="Amses K."/>
            <person name="Simmons R."/>
            <person name="Seto K."/>
            <person name="Myers J."/>
            <person name="Bonds A."/>
            <person name="Quandt C.A."/>
            <person name="Barry K."/>
            <person name="Liu P."/>
            <person name="Grigoriev I."/>
            <person name="Longcore J.E."/>
            <person name="James T.Y."/>
        </authorList>
    </citation>
    <scope>NUCLEOTIDE SEQUENCE</scope>
    <source>
        <strain evidence="9">PLAUS21</strain>
    </source>
</reference>
<accession>A0AAD5UIV5</accession>
<comment type="cofactor">
    <cofactor evidence="1">
        <name>heme b</name>
        <dbReference type="ChEBI" id="CHEBI:60344"/>
    </cofactor>
</comment>
<comment type="caution">
    <text evidence="9">The sequence shown here is derived from an EMBL/GenBank/DDBJ whole genome shotgun (WGS) entry which is preliminary data.</text>
</comment>
<keyword evidence="2" id="KW-0575">Peroxidase</keyword>
<evidence type="ECO:0000256" key="7">
    <source>
        <dbReference type="ARBA" id="ARBA00025795"/>
    </source>
</evidence>
<sequence length="237" mass="26424">MFFPILVAAVLSQSFDPNVNKWLPPLPGQSRSPCPGLNSLTNHGYLPRDGNTPLTPDMLITACKNGFNADADLINFILGAAANLGIPQNFTLGQLNIHNAIEHDASLTRQDCYFGECFKLNIKQFTNFMSHVSNGRTLTVQDMVNCRHNHFNYTIANNPTYLLTGMQYFLAYGESSFIHLFFGASGTWEVPAEFLIPFFLEERLPFFEGWNPPADPVHLSQVFNFISTLQSMPATGP</sequence>
<evidence type="ECO:0000256" key="4">
    <source>
        <dbReference type="ARBA" id="ARBA00022723"/>
    </source>
</evidence>
<dbReference type="InterPro" id="IPR036851">
    <property type="entry name" value="Chloroperoxidase-like_sf"/>
</dbReference>
<evidence type="ECO:0000259" key="8">
    <source>
        <dbReference type="PROSITE" id="PS51405"/>
    </source>
</evidence>
<dbReference type="SUPFAM" id="SSF47571">
    <property type="entry name" value="Cloroperoxidase"/>
    <property type="match status" value="1"/>
</dbReference>
<dbReference type="PROSITE" id="PS51405">
    <property type="entry name" value="HEME_HALOPEROXIDASE"/>
    <property type="match status" value="1"/>
</dbReference>
<organism evidence="9 10">
    <name type="scientific">Boothiomyces macroporosus</name>
    <dbReference type="NCBI Taxonomy" id="261099"/>
    <lineage>
        <taxon>Eukaryota</taxon>
        <taxon>Fungi</taxon>
        <taxon>Fungi incertae sedis</taxon>
        <taxon>Chytridiomycota</taxon>
        <taxon>Chytridiomycota incertae sedis</taxon>
        <taxon>Chytridiomycetes</taxon>
        <taxon>Rhizophydiales</taxon>
        <taxon>Terramycetaceae</taxon>
        <taxon>Boothiomyces</taxon>
    </lineage>
</organism>
<keyword evidence="10" id="KW-1185">Reference proteome</keyword>
<dbReference type="InterPro" id="IPR000028">
    <property type="entry name" value="Chloroperoxidase"/>
</dbReference>
<dbReference type="EMBL" id="JADGKB010000042">
    <property type="protein sequence ID" value="KAJ3257091.1"/>
    <property type="molecule type" value="Genomic_DNA"/>
</dbReference>
<comment type="similarity">
    <text evidence="7">Belongs to the chloroperoxidase family.</text>
</comment>
<evidence type="ECO:0000313" key="9">
    <source>
        <dbReference type="EMBL" id="KAJ3257091.1"/>
    </source>
</evidence>
<evidence type="ECO:0000256" key="5">
    <source>
        <dbReference type="ARBA" id="ARBA00023002"/>
    </source>
</evidence>
<name>A0AAD5UIV5_9FUNG</name>
<dbReference type="Gene3D" id="1.10.489.10">
    <property type="entry name" value="Chloroperoxidase-like"/>
    <property type="match status" value="1"/>
</dbReference>
<dbReference type="GO" id="GO:0004601">
    <property type="term" value="F:peroxidase activity"/>
    <property type="evidence" value="ECO:0007669"/>
    <property type="project" value="UniProtKB-KW"/>
</dbReference>
<evidence type="ECO:0000256" key="6">
    <source>
        <dbReference type="ARBA" id="ARBA00023004"/>
    </source>
</evidence>
<dbReference type="PANTHER" id="PTHR33577">
    <property type="entry name" value="STERIGMATOCYSTIN BIOSYNTHESIS PEROXIDASE STCC-RELATED"/>
    <property type="match status" value="1"/>
</dbReference>
<evidence type="ECO:0000256" key="2">
    <source>
        <dbReference type="ARBA" id="ARBA00022559"/>
    </source>
</evidence>
<protein>
    <recommendedName>
        <fullName evidence="8">Heme haloperoxidase family profile domain-containing protein</fullName>
    </recommendedName>
</protein>
<keyword evidence="5" id="KW-0560">Oxidoreductase</keyword>
<dbReference type="Pfam" id="PF01328">
    <property type="entry name" value="Peroxidase_2"/>
    <property type="match status" value="1"/>
</dbReference>
<gene>
    <name evidence="9" type="ORF">HK103_004919</name>
</gene>
<feature type="domain" description="Heme haloperoxidase family profile" evidence="8">
    <location>
        <begin position="18"/>
        <end position="224"/>
    </location>
</feature>
<dbReference type="GO" id="GO:0046872">
    <property type="term" value="F:metal ion binding"/>
    <property type="evidence" value="ECO:0007669"/>
    <property type="project" value="UniProtKB-KW"/>
</dbReference>
<dbReference type="Proteomes" id="UP001210925">
    <property type="component" value="Unassembled WGS sequence"/>
</dbReference>
<dbReference type="PANTHER" id="PTHR33577:SF9">
    <property type="entry name" value="PEROXIDASE STCC"/>
    <property type="match status" value="1"/>
</dbReference>
<evidence type="ECO:0000256" key="1">
    <source>
        <dbReference type="ARBA" id="ARBA00001970"/>
    </source>
</evidence>
<keyword evidence="3" id="KW-0349">Heme</keyword>
<proteinExistence type="inferred from homology"/>
<evidence type="ECO:0000256" key="3">
    <source>
        <dbReference type="ARBA" id="ARBA00022617"/>
    </source>
</evidence>
<keyword evidence="6" id="KW-0408">Iron</keyword>
<keyword evidence="4" id="KW-0479">Metal-binding</keyword>
<evidence type="ECO:0000313" key="10">
    <source>
        <dbReference type="Proteomes" id="UP001210925"/>
    </source>
</evidence>